<reference evidence="1" key="1">
    <citation type="submission" date="2020-04" db="EMBL/GenBank/DDBJ databases">
        <authorList>
            <person name="Chiriac C."/>
            <person name="Salcher M."/>
            <person name="Ghai R."/>
            <person name="Kavagutti S V."/>
        </authorList>
    </citation>
    <scope>NUCLEOTIDE SEQUENCE</scope>
</reference>
<name>A0A6J5L8X3_9CAUD</name>
<organism evidence="1">
    <name type="scientific">uncultured Caudovirales phage</name>
    <dbReference type="NCBI Taxonomy" id="2100421"/>
    <lineage>
        <taxon>Viruses</taxon>
        <taxon>Duplodnaviria</taxon>
        <taxon>Heunggongvirae</taxon>
        <taxon>Uroviricota</taxon>
        <taxon>Caudoviricetes</taxon>
        <taxon>Peduoviridae</taxon>
        <taxon>Maltschvirus</taxon>
        <taxon>Maltschvirus maltsch</taxon>
    </lineage>
</organism>
<dbReference type="EMBL" id="LR796236">
    <property type="protein sequence ID" value="CAB4129773.1"/>
    <property type="molecule type" value="Genomic_DNA"/>
</dbReference>
<protein>
    <submittedName>
        <fullName evidence="1">Uncharacterized protein</fullName>
    </submittedName>
</protein>
<accession>A0A6J5L8X3</accession>
<gene>
    <name evidence="1" type="ORF">UFOVP115_116</name>
</gene>
<sequence>MTSNSGNPADSSGQAFVDFVYGNFPVQPNDDRAATITQIGGGSGDYGWSATTKVASDRLNPALDNHANVEAGWAGYPSFVAAEGNYIVTAASGDGTTVTYTSQNRLAAGATVNVTGLTTSAFNLSSATVATANAVSFTVTNSAGSGVSITGQTGKVESTTAASAADGVGLGYIVVPNVLGLATANALDGLKDNGYEAANITTAAAATNAAKTVTDINRTASSHNLVFTASGAGAAYAVGTKVVVSGFANTDAFLNGTYTVTAKATNTFTVYTTATDAVALTGKSGAVIGLADTIKAQSTAAGATGVATNATITITPWAAGS</sequence>
<proteinExistence type="predicted"/>
<evidence type="ECO:0000313" key="1">
    <source>
        <dbReference type="EMBL" id="CAB4129773.1"/>
    </source>
</evidence>